<name>A0A091WIA2_OPIHO</name>
<dbReference type="EMBL" id="KK735671">
    <property type="protein sequence ID" value="KFR15304.1"/>
    <property type="molecule type" value="Genomic_DNA"/>
</dbReference>
<proteinExistence type="predicted"/>
<dbReference type="AlphaFoldDB" id="A0A091WIA2"/>
<evidence type="ECO:0008006" key="3">
    <source>
        <dbReference type="Google" id="ProtNLM"/>
    </source>
</evidence>
<feature type="non-terminal residue" evidence="1">
    <location>
        <position position="55"/>
    </location>
</feature>
<protein>
    <recommendedName>
        <fullName evidence="3">Nidogen G2 beta-barrel domain-containing protein</fullName>
    </recommendedName>
</protein>
<evidence type="ECO:0000313" key="2">
    <source>
        <dbReference type="Proteomes" id="UP000053605"/>
    </source>
</evidence>
<evidence type="ECO:0000313" key="1">
    <source>
        <dbReference type="EMBL" id="KFR15304.1"/>
    </source>
</evidence>
<dbReference type="Proteomes" id="UP000053605">
    <property type="component" value="Unassembled WGS sequence"/>
</dbReference>
<keyword evidence="2" id="KW-1185">Reference proteome</keyword>
<feature type="non-terminal residue" evidence="1">
    <location>
        <position position="1"/>
    </location>
</feature>
<dbReference type="PhylomeDB" id="A0A091WIA2"/>
<accession>A0A091WIA2</accession>
<gene>
    <name evidence="1" type="ORF">N306_10148</name>
</gene>
<reference evidence="1 2" key="1">
    <citation type="submission" date="2014-04" db="EMBL/GenBank/DDBJ databases">
        <title>Genome evolution of avian class.</title>
        <authorList>
            <person name="Zhang G."/>
            <person name="Li C."/>
        </authorList>
    </citation>
    <scope>NUCLEOTIDE SEQUENCE [LARGE SCALE GENOMIC DNA]</scope>
    <source>
        <strain evidence="1">BGI_N306</strain>
    </source>
</reference>
<organism evidence="1 2">
    <name type="scientific">Opisthocomus hoazin</name>
    <name type="common">Hoatzin</name>
    <name type="synonym">Phasianus hoazin</name>
    <dbReference type="NCBI Taxonomy" id="30419"/>
    <lineage>
        <taxon>Eukaryota</taxon>
        <taxon>Metazoa</taxon>
        <taxon>Chordata</taxon>
        <taxon>Craniata</taxon>
        <taxon>Vertebrata</taxon>
        <taxon>Euteleostomi</taxon>
        <taxon>Archelosauria</taxon>
        <taxon>Archosauria</taxon>
        <taxon>Dinosauria</taxon>
        <taxon>Saurischia</taxon>
        <taxon>Theropoda</taxon>
        <taxon>Coelurosauria</taxon>
        <taxon>Aves</taxon>
        <taxon>Neognathae</taxon>
        <taxon>Neoaves</taxon>
        <taxon>Opisthocomiformes</taxon>
        <taxon>Opisthocomidae</taxon>
        <taxon>Opisthocomus</taxon>
    </lineage>
</organism>
<sequence>NGCKLKEGRFRLDIRKKFFTVRVVKHRNRLPREAVDAPSLAVFKARLDGALSNLI</sequence>